<dbReference type="SUPFAM" id="SSF159894">
    <property type="entry name" value="YgaC/TfoX-N like"/>
    <property type="match status" value="1"/>
</dbReference>
<evidence type="ECO:0000313" key="3">
    <source>
        <dbReference type="Proteomes" id="UP001055167"/>
    </source>
</evidence>
<reference evidence="2" key="1">
    <citation type="journal article" date="2021" name="Front. Microbiol.">
        <title>Comprehensive Comparative Genomics and Phenotyping of Methylobacterium Species.</title>
        <authorList>
            <person name="Alessa O."/>
            <person name="Ogura Y."/>
            <person name="Fujitani Y."/>
            <person name="Takami H."/>
            <person name="Hayashi T."/>
            <person name="Sahin N."/>
            <person name="Tani A."/>
        </authorList>
    </citation>
    <scope>NUCLEOTIDE SEQUENCE</scope>
    <source>
        <strain evidence="2">KCTC 52305</strain>
    </source>
</reference>
<evidence type="ECO:0000313" key="2">
    <source>
        <dbReference type="EMBL" id="GJD53590.1"/>
    </source>
</evidence>
<keyword evidence="3" id="KW-1185">Reference proteome</keyword>
<evidence type="ECO:0000259" key="1">
    <source>
        <dbReference type="Pfam" id="PF04993"/>
    </source>
</evidence>
<dbReference type="RefSeq" id="WP_238314254.1">
    <property type="nucleotide sequence ID" value="NZ_BPQH01000032.1"/>
</dbReference>
<feature type="domain" description="TfoX N-terminal" evidence="1">
    <location>
        <begin position="15"/>
        <end position="97"/>
    </location>
</feature>
<proteinExistence type="predicted"/>
<sequence length="115" mass="12397">MASQQSTVDFILEQAGAAGAVSARRMFGEYALYCDGKTVALVCDDQLFLKPTEAGRRELGTVTEGRPHPGAKPWLLIPGELWDDGDALATLFRVTAAALPMPAPKKPRRKAASKR</sequence>
<gene>
    <name evidence="2" type="ORF">OPKNFCMD_6367</name>
</gene>
<dbReference type="Pfam" id="PF04993">
    <property type="entry name" value="TfoX_N"/>
    <property type="match status" value="1"/>
</dbReference>
<organism evidence="2 3">
    <name type="scientific">Methylobacterium crusticola</name>
    <dbReference type="NCBI Taxonomy" id="1697972"/>
    <lineage>
        <taxon>Bacteria</taxon>
        <taxon>Pseudomonadati</taxon>
        <taxon>Pseudomonadota</taxon>
        <taxon>Alphaproteobacteria</taxon>
        <taxon>Hyphomicrobiales</taxon>
        <taxon>Methylobacteriaceae</taxon>
        <taxon>Methylobacterium</taxon>
    </lineage>
</organism>
<dbReference type="Proteomes" id="UP001055167">
    <property type="component" value="Unassembled WGS sequence"/>
</dbReference>
<comment type="caution">
    <text evidence="2">The sequence shown here is derived from an EMBL/GenBank/DDBJ whole genome shotgun (WGS) entry which is preliminary data.</text>
</comment>
<accession>A0ABQ4R9P2</accession>
<dbReference type="Gene3D" id="3.30.1460.30">
    <property type="entry name" value="YgaC/TfoX-N like chaperone"/>
    <property type="match status" value="1"/>
</dbReference>
<name>A0ABQ4R9P2_9HYPH</name>
<dbReference type="EMBL" id="BPQH01000032">
    <property type="protein sequence ID" value="GJD53590.1"/>
    <property type="molecule type" value="Genomic_DNA"/>
</dbReference>
<protein>
    <recommendedName>
        <fullName evidence="1">TfoX N-terminal domain-containing protein</fullName>
    </recommendedName>
</protein>
<reference evidence="2" key="2">
    <citation type="submission" date="2021-08" db="EMBL/GenBank/DDBJ databases">
        <authorList>
            <person name="Tani A."/>
            <person name="Ola A."/>
            <person name="Ogura Y."/>
            <person name="Katsura K."/>
            <person name="Hayashi T."/>
        </authorList>
    </citation>
    <scope>NUCLEOTIDE SEQUENCE</scope>
    <source>
        <strain evidence="2">KCTC 52305</strain>
    </source>
</reference>
<dbReference type="InterPro" id="IPR007076">
    <property type="entry name" value="TfoX_N"/>
</dbReference>